<feature type="region of interest" description="Disordered" evidence="1">
    <location>
        <begin position="91"/>
        <end position="127"/>
    </location>
</feature>
<protein>
    <submittedName>
        <fullName evidence="2">Uncharacterized protein</fullName>
    </submittedName>
</protein>
<dbReference type="Proteomes" id="UP001341281">
    <property type="component" value="Chromosome 05"/>
</dbReference>
<dbReference type="AlphaFoldDB" id="A0AAQ3WUL8"/>
<feature type="compositionally biased region" description="Gly residues" evidence="1">
    <location>
        <begin position="97"/>
        <end position="110"/>
    </location>
</feature>
<evidence type="ECO:0000256" key="1">
    <source>
        <dbReference type="SAM" id="MobiDB-lite"/>
    </source>
</evidence>
<dbReference type="EMBL" id="CP144749">
    <property type="protein sequence ID" value="WVZ73776.1"/>
    <property type="molecule type" value="Genomic_DNA"/>
</dbReference>
<gene>
    <name evidence="2" type="ORF">U9M48_022052</name>
</gene>
<name>A0AAQ3WUL8_PASNO</name>
<feature type="compositionally biased region" description="Low complexity" evidence="1">
    <location>
        <begin position="64"/>
        <end position="73"/>
    </location>
</feature>
<feature type="region of interest" description="Disordered" evidence="1">
    <location>
        <begin position="55"/>
        <end position="75"/>
    </location>
</feature>
<evidence type="ECO:0000313" key="2">
    <source>
        <dbReference type="EMBL" id="WVZ73776.1"/>
    </source>
</evidence>
<proteinExistence type="predicted"/>
<sequence length="157" mass="15583">MLIRDEGSMAAIFFCRATAGIGPGAAAPFPIVGPADAAAGCRGCVLLSIPASRRSRTPLQGPTPAAACCSPPSRGSWEEAKWCGLAEARGAGRSSAAGGGGRGAGGGTSGPGERRRAPSPPPSQLPVAVLLWEEEGPVVSTDTVAASPCHSLVEQHG</sequence>
<reference evidence="2 3" key="1">
    <citation type="submission" date="2024-02" db="EMBL/GenBank/DDBJ databases">
        <title>High-quality chromosome-scale genome assembly of Pensacola bahiagrass (Paspalum notatum Flugge var. saurae).</title>
        <authorList>
            <person name="Vega J.M."/>
            <person name="Podio M."/>
            <person name="Orjuela J."/>
            <person name="Siena L.A."/>
            <person name="Pessino S.C."/>
            <person name="Combes M.C."/>
            <person name="Mariac C."/>
            <person name="Albertini E."/>
            <person name="Pupilli F."/>
            <person name="Ortiz J.P.A."/>
            <person name="Leblanc O."/>
        </authorList>
    </citation>
    <scope>NUCLEOTIDE SEQUENCE [LARGE SCALE GENOMIC DNA]</scope>
    <source>
        <strain evidence="2">R1</strain>
        <tissue evidence="2">Leaf</tissue>
    </source>
</reference>
<accession>A0AAQ3WUL8</accession>
<organism evidence="2 3">
    <name type="scientific">Paspalum notatum var. saurae</name>
    <dbReference type="NCBI Taxonomy" id="547442"/>
    <lineage>
        <taxon>Eukaryota</taxon>
        <taxon>Viridiplantae</taxon>
        <taxon>Streptophyta</taxon>
        <taxon>Embryophyta</taxon>
        <taxon>Tracheophyta</taxon>
        <taxon>Spermatophyta</taxon>
        <taxon>Magnoliopsida</taxon>
        <taxon>Liliopsida</taxon>
        <taxon>Poales</taxon>
        <taxon>Poaceae</taxon>
        <taxon>PACMAD clade</taxon>
        <taxon>Panicoideae</taxon>
        <taxon>Andropogonodae</taxon>
        <taxon>Paspaleae</taxon>
        <taxon>Paspalinae</taxon>
        <taxon>Paspalum</taxon>
    </lineage>
</organism>
<keyword evidence="3" id="KW-1185">Reference proteome</keyword>
<evidence type="ECO:0000313" key="3">
    <source>
        <dbReference type="Proteomes" id="UP001341281"/>
    </source>
</evidence>